<comment type="caution">
    <text evidence="2">The sequence shown here is derived from an EMBL/GenBank/DDBJ whole genome shotgun (WGS) entry which is preliminary data.</text>
</comment>
<sequence>MKKKLAAGMLSAVLTAGMVFPVYAQDTQKGEVTVTATVDSAYTLSVPKVPVNIPYGQVNTDLEITVSGNVASDKTVSVTTVDGSLKSGNLELPYTIDSTALSWAGTEITKDGTTKKGVLTIKKETWDAAQAGTYTDTVTFTATMQ</sequence>
<accession>A0A9D2JT14</accession>
<dbReference type="Proteomes" id="UP000824056">
    <property type="component" value="Unassembled WGS sequence"/>
</dbReference>
<evidence type="ECO:0000313" key="3">
    <source>
        <dbReference type="Proteomes" id="UP000824056"/>
    </source>
</evidence>
<proteinExistence type="predicted"/>
<name>A0A9D2JT14_9FIRM</name>
<keyword evidence="1" id="KW-0732">Signal</keyword>
<feature type="signal peptide" evidence="1">
    <location>
        <begin position="1"/>
        <end position="24"/>
    </location>
</feature>
<evidence type="ECO:0000256" key="1">
    <source>
        <dbReference type="SAM" id="SignalP"/>
    </source>
</evidence>
<reference evidence="2" key="1">
    <citation type="journal article" date="2021" name="PeerJ">
        <title>Extensive microbial diversity within the chicken gut microbiome revealed by metagenomics and culture.</title>
        <authorList>
            <person name="Gilroy R."/>
            <person name="Ravi A."/>
            <person name="Getino M."/>
            <person name="Pursley I."/>
            <person name="Horton D.L."/>
            <person name="Alikhan N.F."/>
            <person name="Baker D."/>
            <person name="Gharbi K."/>
            <person name="Hall N."/>
            <person name="Watson M."/>
            <person name="Adriaenssens E.M."/>
            <person name="Foster-Nyarko E."/>
            <person name="Jarju S."/>
            <person name="Secka A."/>
            <person name="Antonio M."/>
            <person name="Oren A."/>
            <person name="Chaudhuri R.R."/>
            <person name="La Ragione R."/>
            <person name="Hildebrand F."/>
            <person name="Pallen M.J."/>
        </authorList>
    </citation>
    <scope>NUCLEOTIDE SEQUENCE</scope>
    <source>
        <strain evidence="2">1068</strain>
    </source>
</reference>
<protein>
    <submittedName>
        <fullName evidence="2">Uncharacterized protein</fullName>
    </submittedName>
</protein>
<organism evidence="2 3">
    <name type="scientific">Candidatus Blautia pullicola</name>
    <dbReference type="NCBI Taxonomy" id="2838498"/>
    <lineage>
        <taxon>Bacteria</taxon>
        <taxon>Bacillati</taxon>
        <taxon>Bacillota</taxon>
        <taxon>Clostridia</taxon>
        <taxon>Lachnospirales</taxon>
        <taxon>Lachnospiraceae</taxon>
        <taxon>Blautia</taxon>
    </lineage>
</organism>
<evidence type="ECO:0000313" key="2">
    <source>
        <dbReference type="EMBL" id="HIZ64854.1"/>
    </source>
</evidence>
<reference evidence="2" key="2">
    <citation type="submission" date="2021-04" db="EMBL/GenBank/DDBJ databases">
        <authorList>
            <person name="Gilroy R."/>
        </authorList>
    </citation>
    <scope>NUCLEOTIDE SEQUENCE</scope>
    <source>
        <strain evidence="2">1068</strain>
    </source>
</reference>
<dbReference type="EMBL" id="DXBG01000068">
    <property type="protein sequence ID" value="HIZ64854.1"/>
    <property type="molecule type" value="Genomic_DNA"/>
</dbReference>
<dbReference type="AlphaFoldDB" id="A0A9D2JT14"/>
<gene>
    <name evidence="2" type="ORF">H9809_02975</name>
</gene>
<feature type="chain" id="PRO_5038536146" evidence="1">
    <location>
        <begin position="25"/>
        <end position="145"/>
    </location>
</feature>